<accession>A0A0D9WSB0</accession>
<keyword evidence="3" id="KW-1185">Reference proteome</keyword>
<organism evidence="2 3">
    <name type="scientific">Leersia perrieri</name>
    <dbReference type="NCBI Taxonomy" id="77586"/>
    <lineage>
        <taxon>Eukaryota</taxon>
        <taxon>Viridiplantae</taxon>
        <taxon>Streptophyta</taxon>
        <taxon>Embryophyta</taxon>
        <taxon>Tracheophyta</taxon>
        <taxon>Spermatophyta</taxon>
        <taxon>Magnoliopsida</taxon>
        <taxon>Liliopsida</taxon>
        <taxon>Poales</taxon>
        <taxon>Poaceae</taxon>
        <taxon>BOP clade</taxon>
        <taxon>Oryzoideae</taxon>
        <taxon>Oryzeae</taxon>
        <taxon>Oryzinae</taxon>
        <taxon>Leersia</taxon>
    </lineage>
</organism>
<reference evidence="2 3" key="1">
    <citation type="submission" date="2012-08" db="EMBL/GenBank/DDBJ databases">
        <title>Oryza genome evolution.</title>
        <authorList>
            <person name="Wing R.A."/>
        </authorList>
    </citation>
    <scope>NUCLEOTIDE SEQUENCE</scope>
</reference>
<evidence type="ECO:0000313" key="3">
    <source>
        <dbReference type="Proteomes" id="UP000032180"/>
    </source>
</evidence>
<name>A0A0D9WSB0_9ORYZ</name>
<dbReference type="Proteomes" id="UP000032180">
    <property type="component" value="Chromosome 6"/>
</dbReference>
<reference evidence="2" key="3">
    <citation type="submission" date="2015-04" db="UniProtKB">
        <authorList>
            <consortium name="EnsemblPlants"/>
        </authorList>
    </citation>
    <scope>IDENTIFICATION</scope>
</reference>
<dbReference type="HOGENOM" id="CLU_3090116_0_0_1"/>
<reference evidence="3" key="2">
    <citation type="submission" date="2013-12" db="EMBL/GenBank/DDBJ databases">
        <authorList>
            <person name="Yu Y."/>
            <person name="Lee S."/>
            <person name="de Baynast K."/>
            <person name="Wissotski M."/>
            <person name="Liu L."/>
            <person name="Talag J."/>
            <person name="Goicoechea J."/>
            <person name="Angelova A."/>
            <person name="Jetty R."/>
            <person name="Kudrna D."/>
            <person name="Golser W."/>
            <person name="Rivera L."/>
            <person name="Zhang J."/>
            <person name="Wing R."/>
        </authorList>
    </citation>
    <scope>NUCLEOTIDE SEQUENCE</scope>
</reference>
<dbReference type="Gramene" id="LPERR06G18000.1">
    <property type="protein sequence ID" value="LPERR06G18000.1"/>
    <property type="gene ID" value="LPERR06G18000"/>
</dbReference>
<evidence type="ECO:0000256" key="1">
    <source>
        <dbReference type="SAM" id="MobiDB-lite"/>
    </source>
</evidence>
<dbReference type="EnsemblPlants" id="LPERR06G18000.1">
    <property type="protein sequence ID" value="LPERR06G18000.1"/>
    <property type="gene ID" value="LPERR06G18000"/>
</dbReference>
<feature type="compositionally biased region" description="Basic and acidic residues" evidence="1">
    <location>
        <begin position="17"/>
        <end position="27"/>
    </location>
</feature>
<feature type="region of interest" description="Disordered" evidence="1">
    <location>
        <begin position="17"/>
        <end position="38"/>
    </location>
</feature>
<proteinExistence type="predicted"/>
<sequence length="52" mass="5605">MYRRTCREARGLDLTRCRGGAGDRGHGDGSPPSGGVDPKMAAVFFIILRTIL</sequence>
<protein>
    <submittedName>
        <fullName evidence="2">Uncharacterized protein</fullName>
    </submittedName>
</protein>
<dbReference type="AlphaFoldDB" id="A0A0D9WSB0"/>
<evidence type="ECO:0000313" key="2">
    <source>
        <dbReference type="EnsemblPlants" id="LPERR06G18000.1"/>
    </source>
</evidence>
<feature type="compositionally biased region" description="Low complexity" evidence="1">
    <location>
        <begin position="29"/>
        <end position="38"/>
    </location>
</feature>